<protein>
    <submittedName>
        <fullName evidence="6">Fe(3+) ions import ATP-binding protein FbpC</fullName>
        <ecNumber evidence="6">3.6.3.30</ecNumber>
    </submittedName>
    <submittedName>
        <fullName evidence="4">Molybdenum ABC transporter ATP-binding protein</fullName>
    </submittedName>
</protein>
<dbReference type="PANTHER" id="PTHR43514">
    <property type="entry name" value="ABC TRANSPORTER I FAMILY MEMBER 10"/>
    <property type="match status" value="1"/>
</dbReference>
<sequence length="211" mass="23342">MTTTTLCFDCQCTLKLGQKRLNIDLQARERIVGVFGASGTGKTSLLHAVAGLITPVSGHIRVAGQGWFDRAQHINVPTQQRRVGLVFQDAKLFPHKTVNANLLFGYRNIAPAERRFAPDAIIELLKLAPLLARMPAKLSGGEKQRVALGRALLYAPQVLLLDEPLAALDSDHKAEILPFFAQIGQHFAIPMLYVSHDKHELLQLTEAIYYL</sequence>
<dbReference type="SUPFAM" id="SSF52540">
    <property type="entry name" value="P-loop containing nucleoside triphosphate hydrolases"/>
    <property type="match status" value="1"/>
</dbReference>
<dbReference type="Proteomes" id="UP000092616">
    <property type="component" value="Unassembled WGS sequence"/>
</dbReference>
<dbReference type="EMBL" id="UGQA01000001">
    <property type="protein sequence ID" value="STY95543.1"/>
    <property type="molecule type" value="Genomic_DNA"/>
</dbReference>
<dbReference type="InterPro" id="IPR003439">
    <property type="entry name" value="ABC_transporter-like_ATP-bd"/>
</dbReference>
<dbReference type="PANTHER" id="PTHR43514:SF4">
    <property type="entry name" value="ABC TRANSPORTER I FAMILY MEMBER 10"/>
    <property type="match status" value="1"/>
</dbReference>
<dbReference type="GO" id="GO:0005524">
    <property type="term" value="F:ATP binding"/>
    <property type="evidence" value="ECO:0007669"/>
    <property type="project" value="UniProtKB-KW"/>
</dbReference>
<organism evidence="4 7">
    <name type="scientific">Faucicola atlantae</name>
    <dbReference type="NCBI Taxonomy" id="34059"/>
    <lineage>
        <taxon>Bacteria</taxon>
        <taxon>Pseudomonadati</taxon>
        <taxon>Pseudomonadota</taxon>
        <taxon>Gammaproteobacteria</taxon>
        <taxon>Moraxellales</taxon>
        <taxon>Moraxellaceae</taxon>
        <taxon>Faucicola</taxon>
    </lineage>
</organism>
<dbReference type="InterPro" id="IPR017871">
    <property type="entry name" value="ABC_transporter-like_CS"/>
</dbReference>
<reference evidence="6 9" key="3">
    <citation type="submission" date="2018-06" db="EMBL/GenBank/DDBJ databases">
        <authorList>
            <consortium name="Pathogen Informatics"/>
            <person name="Doyle S."/>
        </authorList>
    </citation>
    <scope>NUCLEOTIDE SEQUENCE [LARGE SCALE GENOMIC DNA]</scope>
    <source>
        <strain evidence="6 9">NCTC11091</strain>
    </source>
</reference>
<dbReference type="GO" id="GO:0016887">
    <property type="term" value="F:ATP hydrolysis activity"/>
    <property type="evidence" value="ECO:0007669"/>
    <property type="project" value="InterPro"/>
</dbReference>
<dbReference type="InterPro" id="IPR003593">
    <property type="entry name" value="AAA+_ATPase"/>
</dbReference>
<evidence type="ECO:0000313" key="6">
    <source>
        <dbReference type="EMBL" id="STY95543.1"/>
    </source>
</evidence>
<gene>
    <name evidence="6" type="primary">fbpC</name>
    <name evidence="5" type="ORF">A9306_04230</name>
    <name evidence="4" type="ORF">A9308_03425</name>
    <name evidence="6" type="ORF">NCTC11091_01337</name>
</gene>
<name>A0A1B8QF60_9GAMM</name>
<evidence type="ECO:0000259" key="3">
    <source>
        <dbReference type="PROSITE" id="PS50893"/>
    </source>
</evidence>
<dbReference type="RefSeq" id="WP_067054665.1">
    <property type="nucleotide sequence ID" value="NZ_LZMZ01000005.1"/>
</dbReference>
<dbReference type="EMBL" id="LZMZ01000005">
    <property type="protein sequence ID" value="OBX80600.1"/>
    <property type="molecule type" value="Genomic_DNA"/>
</dbReference>
<dbReference type="STRING" id="34059.A9308_03425"/>
<evidence type="ECO:0000313" key="4">
    <source>
        <dbReference type="EMBL" id="OBX80600.1"/>
    </source>
</evidence>
<accession>A0A1B8QF60</accession>
<dbReference type="SMART" id="SM00382">
    <property type="entry name" value="AAA"/>
    <property type="match status" value="1"/>
</dbReference>
<dbReference type="EMBL" id="LZNA01000010">
    <property type="protein sequence ID" value="OBX83990.1"/>
    <property type="molecule type" value="Genomic_DNA"/>
</dbReference>
<evidence type="ECO:0000313" key="5">
    <source>
        <dbReference type="EMBL" id="OBX83990.1"/>
    </source>
</evidence>
<dbReference type="OrthoDB" id="9802264at2"/>
<dbReference type="Pfam" id="PF00005">
    <property type="entry name" value="ABC_tran"/>
    <property type="match status" value="1"/>
</dbReference>
<reference evidence="5 8" key="1">
    <citation type="submission" date="2016-06" db="EMBL/GenBank/DDBJ databases">
        <title>Draft genome of Moraxella atlantae CCUG 59586.</title>
        <authorList>
            <person name="Salva-Serra F."/>
            <person name="Engstrom-Jakobsson H."/>
            <person name="Thorell K."/>
            <person name="Gonzales-Siles L."/>
            <person name="Karlsson R."/>
            <person name="Boulund F."/>
            <person name="Engstrand L."/>
            <person name="Kristiansson E."/>
            <person name="Moore E."/>
        </authorList>
    </citation>
    <scope>NUCLEOTIDE SEQUENCE [LARGE SCALE GENOMIC DNA]</scope>
    <source>
        <strain evidence="5 8">CCUG 59586</strain>
    </source>
</reference>
<reference evidence="4 7" key="2">
    <citation type="submission" date="2016-06" db="EMBL/GenBank/DDBJ databases">
        <title>Draft genome of Moraxella atlantae CCUG 66109.</title>
        <authorList>
            <person name="Salva-Serra F."/>
            <person name="Engstrom-Jakobsson H."/>
            <person name="Thorell K."/>
            <person name="Gonzales-Siles L."/>
            <person name="Karlsson R."/>
            <person name="Boulund F."/>
            <person name="Engstrand L."/>
            <person name="Kristiansson E."/>
            <person name="Moore E."/>
        </authorList>
    </citation>
    <scope>NUCLEOTIDE SEQUENCE [LARGE SCALE GENOMIC DNA]</scope>
    <source>
        <strain evidence="4 7">CCUG 66109</strain>
    </source>
</reference>
<keyword evidence="2 4" id="KW-0067">ATP-binding</keyword>
<feature type="domain" description="ABC transporter" evidence="3">
    <location>
        <begin position="1"/>
        <end position="211"/>
    </location>
</feature>
<dbReference type="Gene3D" id="3.40.50.300">
    <property type="entry name" value="P-loop containing nucleotide triphosphate hydrolases"/>
    <property type="match status" value="1"/>
</dbReference>
<dbReference type="Proteomes" id="UP000092508">
    <property type="component" value="Unassembled WGS sequence"/>
</dbReference>
<evidence type="ECO:0000256" key="2">
    <source>
        <dbReference type="ARBA" id="ARBA00022840"/>
    </source>
</evidence>
<dbReference type="InterPro" id="IPR050334">
    <property type="entry name" value="Molybdenum_import_ModC"/>
</dbReference>
<dbReference type="PROSITE" id="PS50893">
    <property type="entry name" value="ABC_TRANSPORTER_2"/>
    <property type="match status" value="1"/>
</dbReference>
<evidence type="ECO:0000313" key="9">
    <source>
        <dbReference type="Proteomes" id="UP000255193"/>
    </source>
</evidence>
<dbReference type="InterPro" id="IPR027417">
    <property type="entry name" value="P-loop_NTPase"/>
</dbReference>
<keyword evidence="1" id="KW-0547">Nucleotide-binding</keyword>
<dbReference type="AlphaFoldDB" id="A0A1B8QF60"/>
<keyword evidence="6" id="KW-0378">Hydrolase</keyword>
<dbReference type="PROSITE" id="PS00211">
    <property type="entry name" value="ABC_TRANSPORTER_1"/>
    <property type="match status" value="1"/>
</dbReference>
<evidence type="ECO:0000313" key="8">
    <source>
        <dbReference type="Proteomes" id="UP000092616"/>
    </source>
</evidence>
<evidence type="ECO:0000313" key="7">
    <source>
        <dbReference type="Proteomes" id="UP000092508"/>
    </source>
</evidence>
<dbReference type="Proteomes" id="UP000255193">
    <property type="component" value="Unassembled WGS sequence"/>
</dbReference>
<evidence type="ECO:0000256" key="1">
    <source>
        <dbReference type="ARBA" id="ARBA00022741"/>
    </source>
</evidence>
<dbReference type="EC" id="3.6.3.30" evidence="6"/>
<keyword evidence="8" id="KW-1185">Reference proteome</keyword>
<proteinExistence type="predicted"/>